<dbReference type="GO" id="GO:0016192">
    <property type="term" value="P:vesicle-mediated transport"/>
    <property type="evidence" value="ECO:0007669"/>
    <property type="project" value="InterPro"/>
</dbReference>
<dbReference type="Gene3D" id="3.90.830.10">
    <property type="entry name" value="Syntaxin Binding Protein 1, Chain A, domain 2"/>
    <property type="match status" value="1"/>
</dbReference>
<gene>
    <name evidence="7" type="ORF">SEV965_LOCUS9362</name>
</gene>
<accession>A0A814ESX8</accession>
<organism evidence="7 8">
    <name type="scientific">Rotaria sordida</name>
    <dbReference type="NCBI Taxonomy" id="392033"/>
    <lineage>
        <taxon>Eukaryota</taxon>
        <taxon>Metazoa</taxon>
        <taxon>Spiralia</taxon>
        <taxon>Gnathifera</taxon>
        <taxon>Rotifera</taxon>
        <taxon>Eurotatoria</taxon>
        <taxon>Bdelloidea</taxon>
        <taxon>Philodinida</taxon>
        <taxon>Philodinidae</taxon>
        <taxon>Rotaria</taxon>
    </lineage>
</organism>
<evidence type="ECO:0000313" key="8">
    <source>
        <dbReference type="Proteomes" id="UP000663889"/>
    </source>
</evidence>
<dbReference type="FunFam" id="3.90.830.10:FF:000002">
    <property type="entry name" value="Vacuolar protein sorting-associated protein 45"/>
    <property type="match status" value="1"/>
</dbReference>
<evidence type="ECO:0000256" key="6">
    <source>
        <dbReference type="ARBA" id="ARBA00073001"/>
    </source>
</evidence>
<evidence type="ECO:0000256" key="2">
    <source>
        <dbReference type="ARBA" id="ARBA00009884"/>
    </source>
</evidence>
<dbReference type="AlphaFoldDB" id="A0A814ESX8"/>
<dbReference type="Pfam" id="PF00995">
    <property type="entry name" value="Sec1"/>
    <property type="match status" value="1"/>
</dbReference>
<name>A0A814ESX8_9BILA</name>
<dbReference type="Proteomes" id="UP000663889">
    <property type="component" value="Unassembled WGS sequence"/>
</dbReference>
<dbReference type="SUPFAM" id="SSF56815">
    <property type="entry name" value="Sec1/munc18-like (SM) proteins"/>
    <property type="match status" value="1"/>
</dbReference>
<proteinExistence type="inferred from homology"/>
<dbReference type="Gene3D" id="3.40.50.1910">
    <property type="match status" value="1"/>
</dbReference>
<evidence type="ECO:0000256" key="1">
    <source>
        <dbReference type="ARBA" id="ARBA00004184"/>
    </source>
</evidence>
<reference evidence="7" key="1">
    <citation type="submission" date="2021-02" db="EMBL/GenBank/DDBJ databases">
        <authorList>
            <person name="Nowell W R."/>
        </authorList>
    </citation>
    <scope>NUCLEOTIDE SEQUENCE</scope>
</reference>
<evidence type="ECO:0000256" key="5">
    <source>
        <dbReference type="ARBA" id="ARBA00023136"/>
    </source>
</evidence>
<evidence type="ECO:0000256" key="4">
    <source>
        <dbReference type="ARBA" id="ARBA00022927"/>
    </source>
</evidence>
<comment type="caution">
    <text evidence="7">The sequence shown here is derived from an EMBL/GenBank/DDBJ whole genome shotgun (WGS) entry which is preliminary data.</text>
</comment>
<sequence>MMPTFLETALNYHLINNPSAAINIYQHLIEIILKYFDDRKYIVSVFTQIALEFKNTNNQIEMIINIYYGLCTFIYECPAKIIFKDDDLITLIIEHLRMLGDRFYESIIPIYRKIIQILRYYCEKVNLNFDKEHYLKLIKYYYKKMAIIDATSGVDSYTNLLEIYLNYDSTNFENIQSEIISLVEDRHVKMLEILIKVHINYVPLIRTSTQSKRNFGSQNYKWNDNLLRRTVQDLVSVLLSLCKKSAIIRYQKLSNMTRILANKLSSTLKRQVDFTASNPNDINQTIVLIIDRREDAITPLLNQWTYQAMVHELIGIKNNRVNLNQVPSITKELEEVVMNAEYDEFYANNLYSNFGEIATNIKGLMEHFQEKHKSQSKIESIGDMKTFIENYPQFKKLSGTVSKHVTIISELSRLVGLYHLLEVSETEQHLVCQGDHNDVVQKIKRLIKNDKIRDLDILRLLSLYALRYERHASNELNTLKYETQKHRRLPEKYIHFLQAILEYGGLKFRQADLFNTQTPMAITRQFIRGLRGVDNVYAQHVPLIKDLIDQLLRGKLKDPSYPNVNSKDQINQQNLSQQQGQIIKPSEIIIYVIGGVTYEESYHIQLMNKQNARILLGGSYIHNCQSFIDEVLIAVPSSLSGASNELLSSKRR</sequence>
<protein>
    <recommendedName>
        <fullName evidence="6">Vacuolar protein sorting-associated protein 45</fullName>
    </recommendedName>
</protein>
<dbReference type="InterPro" id="IPR001619">
    <property type="entry name" value="Sec1-like"/>
</dbReference>
<keyword evidence="4" id="KW-0653">Protein transport</keyword>
<evidence type="ECO:0000313" key="7">
    <source>
        <dbReference type="EMBL" id="CAF0973330.1"/>
    </source>
</evidence>
<dbReference type="EMBL" id="CAJNOU010000363">
    <property type="protein sequence ID" value="CAF0973330.1"/>
    <property type="molecule type" value="Genomic_DNA"/>
</dbReference>
<dbReference type="GO" id="GO:0031410">
    <property type="term" value="C:cytoplasmic vesicle"/>
    <property type="evidence" value="ECO:0007669"/>
    <property type="project" value="UniProtKB-ARBA"/>
</dbReference>
<comment type="similarity">
    <text evidence="2">Belongs to the STXBP/unc-18/SEC1 family.</text>
</comment>
<dbReference type="InterPro" id="IPR043127">
    <property type="entry name" value="Sec-1-like_dom3a"/>
</dbReference>
<dbReference type="Gene3D" id="1.25.40.60">
    <property type="match status" value="1"/>
</dbReference>
<dbReference type="GO" id="GO:0015031">
    <property type="term" value="P:protein transport"/>
    <property type="evidence" value="ECO:0007669"/>
    <property type="project" value="UniProtKB-KW"/>
</dbReference>
<dbReference type="InterPro" id="IPR027482">
    <property type="entry name" value="Sec1-like_dom2"/>
</dbReference>
<keyword evidence="5" id="KW-0472">Membrane</keyword>
<dbReference type="GO" id="GO:0012505">
    <property type="term" value="C:endomembrane system"/>
    <property type="evidence" value="ECO:0007669"/>
    <property type="project" value="UniProtKB-SubCell"/>
</dbReference>
<comment type="subcellular location">
    <subcellularLocation>
        <location evidence="1">Endomembrane system</location>
        <topology evidence="1">Peripheral membrane protein</topology>
    </subcellularLocation>
</comment>
<dbReference type="PANTHER" id="PTHR11679">
    <property type="entry name" value="VESICLE PROTEIN SORTING-ASSOCIATED"/>
    <property type="match status" value="1"/>
</dbReference>
<keyword evidence="3" id="KW-0813">Transport</keyword>
<evidence type="ECO:0000256" key="3">
    <source>
        <dbReference type="ARBA" id="ARBA00022448"/>
    </source>
</evidence>
<dbReference type="InterPro" id="IPR036045">
    <property type="entry name" value="Sec1-like_sf"/>
</dbReference>